<name>A0A0C3BYW0_HEBCY</name>
<organism evidence="1 2">
    <name type="scientific">Hebeloma cylindrosporum</name>
    <dbReference type="NCBI Taxonomy" id="76867"/>
    <lineage>
        <taxon>Eukaryota</taxon>
        <taxon>Fungi</taxon>
        <taxon>Dikarya</taxon>
        <taxon>Basidiomycota</taxon>
        <taxon>Agaricomycotina</taxon>
        <taxon>Agaricomycetes</taxon>
        <taxon>Agaricomycetidae</taxon>
        <taxon>Agaricales</taxon>
        <taxon>Agaricineae</taxon>
        <taxon>Hymenogastraceae</taxon>
        <taxon>Hebeloma</taxon>
    </lineage>
</organism>
<evidence type="ECO:0000313" key="2">
    <source>
        <dbReference type="Proteomes" id="UP000053424"/>
    </source>
</evidence>
<accession>A0A0C3BYW0</accession>
<dbReference type="Proteomes" id="UP000053424">
    <property type="component" value="Unassembled WGS sequence"/>
</dbReference>
<dbReference type="AlphaFoldDB" id="A0A0C3BYW0"/>
<evidence type="ECO:0008006" key="3">
    <source>
        <dbReference type="Google" id="ProtNLM"/>
    </source>
</evidence>
<dbReference type="STRING" id="686832.A0A0C3BYW0"/>
<dbReference type="EMBL" id="KN831799">
    <property type="protein sequence ID" value="KIM37224.1"/>
    <property type="molecule type" value="Genomic_DNA"/>
</dbReference>
<reference evidence="1 2" key="1">
    <citation type="submission" date="2014-04" db="EMBL/GenBank/DDBJ databases">
        <authorList>
            <consortium name="DOE Joint Genome Institute"/>
            <person name="Kuo A."/>
            <person name="Gay G."/>
            <person name="Dore J."/>
            <person name="Kohler A."/>
            <person name="Nagy L.G."/>
            <person name="Floudas D."/>
            <person name="Copeland A."/>
            <person name="Barry K.W."/>
            <person name="Cichocki N."/>
            <person name="Veneault-Fourrey C."/>
            <person name="LaButti K."/>
            <person name="Lindquist E.A."/>
            <person name="Lipzen A."/>
            <person name="Lundell T."/>
            <person name="Morin E."/>
            <person name="Murat C."/>
            <person name="Sun H."/>
            <person name="Tunlid A."/>
            <person name="Henrissat B."/>
            <person name="Grigoriev I.V."/>
            <person name="Hibbett D.S."/>
            <person name="Martin F."/>
            <person name="Nordberg H.P."/>
            <person name="Cantor M.N."/>
            <person name="Hua S.X."/>
        </authorList>
    </citation>
    <scope>NUCLEOTIDE SEQUENCE [LARGE SCALE GENOMIC DNA]</scope>
    <source>
        <strain evidence="2">h7</strain>
    </source>
</reference>
<protein>
    <recommendedName>
        <fullName evidence="3">F-box domain-containing protein</fullName>
    </recommendedName>
</protein>
<sequence length="503" mass="57637">MSLPVELLEMIFGYCHLGCRWHKWHDPSLSETLLDFPYSLAAVDPLWNAILLRHQKYWSRVTRAVFNVDSKTPTHIEDAKTLLRHMVQPGPGNHHGFRQFHVAIIRRSKANPDDAAEEERVRKLMDLLAPEMLHFKSILVDVHGSLSLPSVTTYFGNVAALPFFRSLKYLCDVDDSGGARQPPSCKLITEGFHESKVTSMVLDGYTFRRNDSWLRAHKMLKSLTVSHLSHSTVTDEVRGIVDVHEALKAVAFLANATGWKGNLQYLKFRDVKFASRDSMCRAFNVLMCLPRYGKLQSIVFEDADPWFLEDLTRSIFLSAGIHRDLDQPAPMELHLKCGETSREIPIHARRWRHARLVLEGYDRHHLTTSYPFDQEGFLSSELHLINCPGFTDSELETLSRVDATTQNPVFSTNLTYLKLKDCHDFTIQALKNMVSARAMVWRDGSRIAGWEKRRLNSLEVRGYGAPLSAKDKKWFRAHLKDFSWDGPVPRRSLRKLTVGSEED</sequence>
<evidence type="ECO:0000313" key="1">
    <source>
        <dbReference type="EMBL" id="KIM37224.1"/>
    </source>
</evidence>
<proteinExistence type="predicted"/>
<dbReference type="OrthoDB" id="3001771at2759"/>
<gene>
    <name evidence="1" type="ORF">M413DRAFT_31148</name>
</gene>
<reference evidence="2" key="2">
    <citation type="submission" date="2015-01" db="EMBL/GenBank/DDBJ databases">
        <title>Evolutionary Origins and Diversification of the Mycorrhizal Mutualists.</title>
        <authorList>
            <consortium name="DOE Joint Genome Institute"/>
            <consortium name="Mycorrhizal Genomics Consortium"/>
            <person name="Kohler A."/>
            <person name="Kuo A."/>
            <person name="Nagy L.G."/>
            <person name="Floudas D."/>
            <person name="Copeland A."/>
            <person name="Barry K.W."/>
            <person name="Cichocki N."/>
            <person name="Veneault-Fourrey C."/>
            <person name="LaButti K."/>
            <person name="Lindquist E.A."/>
            <person name="Lipzen A."/>
            <person name="Lundell T."/>
            <person name="Morin E."/>
            <person name="Murat C."/>
            <person name="Riley R."/>
            <person name="Ohm R."/>
            <person name="Sun H."/>
            <person name="Tunlid A."/>
            <person name="Henrissat B."/>
            <person name="Grigoriev I.V."/>
            <person name="Hibbett D.S."/>
            <person name="Martin F."/>
        </authorList>
    </citation>
    <scope>NUCLEOTIDE SEQUENCE [LARGE SCALE GENOMIC DNA]</scope>
    <source>
        <strain evidence="2">h7</strain>
    </source>
</reference>
<dbReference type="HOGENOM" id="CLU_027732_1_0_1"/>
<keyword evidence="2" id="KW-1185">Reference proteome</keyword>